<keyword evidence="1" id="KW-0732">Signal</keyword>
<feature type="signal peptide" evidence="1">
    <location>
        <begin position="1"/>
        <end position="23"/>
    </location>
</feature>
<proteinExistence type="predicted"/>
<evidence type="ECO:0000313" key="3">
    <source>
        <dbReference type="RefSeq" id="XP_001362038.3"/>
    </source>
</evidence>
<dbReference type="FunCoup" id="A0A6I8UWK9">
    <property type="interactions" value="32"/>
</dbReference>
<reference evidence="3" key="2">
    <citation type="submission" date="2025-08" db="UniProtKB">
        <authorList>
            <consortium name="RefSeq"/>
        </authorList>
    </citation>
    <scope>IDENTIFICATION</scope>
    <source>
        <strain evidence="3">MV-25-SWS-2005</strain>
        <tissue evidence="3">Whole body</tissue>
    </source>
</reference>
<feature type="chain" id="PRO_5026086079" evidence="1">
    <location>
        <begin position="24"/>
        <end position="120"/>
    </location>
</feature>
<dbReference type="InParanoid" id="A0A6I8UWK9"/>
<keyword evidence="2" id="KW-1185">Reference proteome</keyword>
<evidence type="ECO:0000313" key="2">
    <source>
        <dbReference type="Proteomes" id="UP000001819"/>
    </source>
</evidence>
<reference evidence="2" key="1">
    <citation type="submission" date="2024-06" db="UniProtKB">
        <authorList>
            <consortium name="RefSeq"/>
        </authorList>
    </citation>
    <scope>NUCLEOTIDE SEQUENCE [LARGE SCALE GENOMIC DNA]</scope>
    <source>
        <strain evidence="2">MV2-25</strain>
    </source>
</reference>
<dbReference type="AlphaFoldDB" id="A0A6I8UWK9"/>
<dbReference type="InterPro" id="IPR009392">
    <property type="entry name" value="ACP53EA"/>
</dbReference>
<name>A0A6I8UWK9_DROPS</name>
<dbReference type="RefSeq" id="XP_001362038.3">
    <property type="nucleotide sequence ID" value="XM_001362001.4"/>
</dbReference>
<sequence length="120" mass="13826">MHLIKVTLLLSLLALCHKSQVQAFSKDFDKYLQCFEVINDGVSLLIENTIPAIKILVLCIDYQPQLEKGNSFLKYIRIVHQFAKKAIYHKPDCLIQMFSAAVTLLKPQERKLDSLNCFEE</sequence>
<dbReference type="Bgee" id="FBgn0081205">
    <property type="expression patterns" value="Expressed in male reproductive system and 1 other cell type or tissue"/>
</dbReference>
<organism evidence="2 3">
    <name type="scientific">Drosophila pseudoobscura pseudoobscura</name>
    <name type="common">Fruit fly</name>
    <dbReference type="NCBI Taxonomy" id="46245"/>
    <lineage>
        <taxon>Eukaryota</taxon>
        <taxon>Metazoa</taxon>
        <taxon>Ecdysozoa</taxon>
        <taxon>Arthropoda</taxon>
        <taxon>Hexapoda</taxon>
        <taxon>Insecta</taxon>
        <taxon>Pterygota</taxon>
        <taxon>Neoptera</taxon>
        <taxon>Endopterygota</taxon>
        <taxon>Diptera</taxon>
        <taxon>Brachycera</taxon>
        <taxon>Muscomorpha</taxon>
        <taxon>Ephydroidea</taxon>
        <taxon>Drosophilidae</taxon>
        <taxon>Drosophila</taxon>
        <taxon>Sophophora</taxon>
    </lineage>
</organism>
<dbReference type="Proteomes" id="UP000001819">
    <property type="component" value="Chromosome 3"/>
</dbReference>
<dbReference type="Pfam" id="PF06313">
    <property type="entry name" value="ACP53EA"/>
    <property type="match status" value="1"/>
</dbReference>
<dbReference type="OMA" id="NSATAIX"/>
<dbReference type="KEGG" id="dpo:4805679"/>
<evidence type="ECO:0000256" key="1">
    <source>
        <dbReference type="SAM" id="SignalP"/>
    </source>
</evidence>
<accession>A0A6I8UWK9</accession>
<gene>
    <name evidence="3" type="primary">Acp53C14a</name>
</gene>
<protein>
    <submittedName>
        <fullName evidence="3">Accessory gland protein Acp53Ea</fullName>
    </submittedName>
</protein>